<name>A0A366X8N4_9RHOB</name>
<evidence type="ECO:0000313" key="2">
    <source>
        <dbReference type="Proteomes" id="UP000252706"/>
    </source>
</evidence>
<evidence type="ECO:0008006" key="3">
    <source>
        <dbReference type="Google" id="ProtNLM"/>
    </source>
</evidence>
<organism evidence="1 2">
    <name type="scientific">Phaeobacter gallaeciensis</name>
    <dbReference type="NCBI Taxonomy" id="60890"/>
    <lineage>
        <taxon>Bacteria</taxon>
        <taxon>Pseudomonadati</taxon>
        <taxon>Pseudomonadota</taxon>
        <taxon>Alphaproteobacteria</taxon>
        <taxon>Rhodobacterales</taxon>
        <taxon>Roseobacteraceae</taxon>
        <taxon>Phaeobacter</taxon>
    </lineage>
</organism>
<dbReference type="InterPro" id="IPR036514">
    <property type="entry name" value="SGNH_hydro_sf"/>
</dbReference>
<dbReference type="Proteomes" id="UP000252706">
    <property type="component" value="Unassembled WGS sequence"/>
</dbReference>
<protein>
    <recommendedName>
        <fullName evidence="3">SGNH/GDSL hydrolase family protein</fullName>
    </recommendedName>
</protein>
<proteinExistence type="predicted"/>
<sequence length="313" mass="34729">MRAIVLMLPVLFLLGMAIWWALPKGNLEPQNVTIAYATPAAMPQGSLKVYHLGHSLVGRDIPAMLAQLAGSDHRYDSQLGWGTSLREHWYPDVPIAGFETENAHPHFRPATEAIGSGEYDAVILTEMVDLRAAIRYHKSAKYLSKWAELARQSSADTQVFLYETWPRLDDPQGWLPRVNADLSALWEKKVLLPDLKNAPNRPIYVIPAGQVMARLIEQVDARGGIPGLSTREDLFSRTETGEIDPIHLSDIGNYLVALTHYAVLYQRSPVGLPYELLRADGTSANAVPANTAHLMQETVWSTVTSYPKTGIPQ</sequence>
<dbReference type="RefSeq" id="WP_113821873.1">
    <property type="nucleotide sequence ID" value="NZ_QOCE01000005.1"/>
</dbReference>
<evidence type="ECO:0000313" key="1">
    <source>
        <dbReference type="EMBL" id="RBW61611.1"/>
    </source>
</evidence>
<dbReference type="OrthoDB" id="8883291at2"/>
<reference evidence="1 2" key="1">
    <citation type="submission" date="2018-07" db="EMBL/GenBank/DDBJ databases">
        <title>Modular assembly of carbohydrate-degrading microbial communities in the ocean.</title>
        <authorList>
            <person name="Enke T.N."/>
            <person name="Datta M.S."/>
            <person name="Schwartzman J.A."/>
            <person name="Cermak N."/>
            <person name="Schmitz D.A."/>
            <person name="Barrere J."/>
            <person name="Cordero O.X."/>
        </authorList>
    </citation>
    <scope>NUCLEOTIDE SEQUENCE [LARGE SCALE GENOMIC DNA]</scope>
    <source>
        <strain evidence="1 2">C3M10</strain>
    </source>
</reference>
<accession>A0A366X8N4</accession>
<gene>
    <name evidence="1" type="ORF">DS909_02565</name>
</gene>
<dbReference type="Gene3D" id="3.40.50.1110">
    <property type="entry name" value="SGNH hydrolase"/>
    <property type="match status" value="1"/>
</dbReference>
<dbReference type="GO" id="GO:0016788">
    <property type="term" value="F:hydrolase activity, acting on ester bonds"/>
    <property type="evidence" value="ECO:0007669"/>
    <property type="project" value="UniProtKB-ARBA"/>
</dbReference>
<dbReference type="EMBL" id="QOCE01000005">
    <property type="protein sequence ID" value="RBW61611.1"/>
    <property type="molecule type" value="Genomic_DNA"/>
</dbReference>
<comment type="caution">
    <text evidence="1">The sequence shown here is derived from an EMBL/GenBank/DDBJ whole genome shotgun (WGS) entry which is preliminary data.</text>
</comment>
<dbReference type="AlphaFoldDB" id="A0A366X8N4"/>